<sequence length="207" mass="20224">MIVLKVEQNQTADSPFVGPSASTTPSSKGGKYSVVGLMVGNSSGVFSAEVSLGAETSGALVSISTCSLDVSKGNREISSPALVGGKYSLVGICGGSVITSVSFTTGGKYSLDGCGGSVTISVTGGKYSLEGSGVSVTTSASLISATGGKYSMEGCGASVTTSGSLISTGGKYSLEGCGGSVTISICFTSATGGKYSFEGEEGNKSLI</sequence>
<protein>
    <submittedName>
        <fullName evidence="1">Uncharacterized protein</fullName>
    </submittedName>
</protein>
<comment type="caution">
    <text evidence="1">The sequence shown here is derived from an EMBL/GenBank/DDBJ whole genome shotgun (WGS) entry which is preliminary data.</text>
</comment>
<keyword evidence="2" id="KW-1185">Reference proteome</keyword>
<evidence type="ECO:0000313" key="1">
    <source>
        <dbReference type="EMBL" id="KNC26264.1"/>
    </source>
</evidence>
<reference evidence="1 2" key="1">
    <citation type="journal article" date="2015" name="Nat. Commun.">
        <title>Lucilia cuprina genome unlocks parasitic fly biology to underpin future interventions.</title>
        <authorList>
            <person name="Anstead C.A."/>
            <person name="Korhonen P.K."/>
            <person name="Young N.D."/>
            <person name="Hall R.S."/>
            <person name="Jex A.R."/>
            <person name="Murali S.C."/>
            <person name="Hughes D.S."/>
            <person name="Lee S.F."/>
            <person name="Perry T."/>
            <person name="Stroehlein A.J."/>
            <person name="Ansell B.R."/>
            <person name="Breugelmans B."/>
            <person name="Hofmann A."/>
            <person name="Qu J."/>
            <person name="Dugan S."/>
            <person name="Lee S.L."/>
            <person name="Chao H."/>
            <person name="Dinh H."/>
            <person name="Han Y."/>
            <person name="Doddapaneni H.V."/>
            <person name="Worley K.C."/>
            <person name="Muzny D.M."/>
            <person name="Ioannidis P."/>
            <person name="Waterhouse R.M."/>
            <person name="Zdobnov E.M."/>
            <person name="James P.J."/>
            <person name="Bagnall N.H."/>
            <person name="Kotze A.C."/>
            <person name="Gibbs R.A."/>
            <person name="Richards S."/>
            <person name="Batterham P."/>
            <person name="Gasser R.B."/>
        </authorList>
    </citation>
    <scope>NUCLEOTIDE SEQUENCE [LARGE SCALE GENOMIC DNA]</scope>
    <source>
        <strain evidence="1 2">LS</strain>
        <tissue evidence="1">Full body</tissue>
    </source>
</reference>
<dbReference type="EMBL" id="JRES01000997">
    <property type="protein sequence ID" value="KNC26264.1"/>
    <property type="molecule type" value="Genomic_DNA"/>
</dbReference>
<dbReference type="Proteomes" id="UP000037069">
    <property type="component" value="Unassembled WGS sequence"/>
</dbReference>
<dbReference type="AlphaFoldDB" id="A0A0L0C462"/>
<proteinExistence type="predicted"/>
<organism evidence="1 2">
    <name type="scientific">Lucilia cuprina</name>
    <name type="common">Green bottle fly</name>
    <name type="synonym">Australian sheep blowfly</name>
    <dbReference type="NCBI Taxonomy" id="7375"/>
    <lineage>
        <taxon>Eukaryota</taxon>
        <taxon>Metazoa</taxon>
        <taxon>Ecdysozoa</taxon>
        <taxon>Arthropoda</taxon>
        <taxon>Hexapoda</taxon>
        <taxon>Insecta</taxon>
        <taxon>Pterygota</taxon>
        <taxon>Neoptera</taxon>
        <taxon>Endopterygota</taxon>
        <taxon>Diptera</taxon>
        <taxon>Brachycera</taxon>
        <taxon>Muscomorpha</taxon>
        <taxon>Oestroidea</taxon>
        <taxon>Calliphoridae</taxon>
        <taxon>Luciliinae</taxon>
        <taxon>Lucilia</taxon>
    </lineage>
</organism>
<evidence type="ECO:0000313" key="2">
    <source>
        <dbReference type="Proteomes" id="UP000037069"/>
    </source>
</evidence>
<gene>
    <name evidence="1" type="ORF">FF38_01149</name>
</gene>
<accession>A0A0L0C462</accession>
<name>A0A0L0C462_LUCCU</name>